<name>A0A392QYP5_9FABA</name>
<evidence type="ECO:0000313" key="3">
    <source>
        <dbReference type="EMBL" id="MCI28656.1"/>
    </source>
</evidence>
<dbReference type="InterPro" id="IPR046796">
    <property type="entry name" value="Transposase_32_dom"/>
</dbReference>
<evidence type="ECO:0000256" key="1">
    <source>
        <dbReference type="SAM" id="MobiDB-lite"/>
    </source>
</evidence>
<feature type="non-terminal residue" evidence="3">
    <location>
        <position position="168"/>
    </location>
</feature>
<reference evidence="3 4" key="1">
    <citation type="journal article" date="2018" name="Front. Plant Sci.">
        <title>Red Clover (Trifolium pratense) and Zigzag Clover (T. medium) - A Picture of Genomic Similarities and Differences.</title>
        <authorList>
            <person name="Dluhosova J."/>
            <person name="Istvanek J."/>
            <person name="Nedelnik J."/>
            <person name="Repkova J."/>
        </authorList>
    </citation>
    <scope>NUCLEOTIDE SEQUENCE [LARGE SCALE GENOMIC DNA]</scope>
    <source>
        <strain evidence="4">cv. 10/8</strain>
        <tissue evidence="3">Leaf</tissue>
    </source>
</reference>
<dbReference type="Pfam" id="PF20167">
    <property type="entry name" value="Transposase_32"/>
    <property type="match status" value="1"/>
</dbReference>
<evidence type="ECO:0000313" key="4">
    <source>
        <dbReference type="Proteomes" id="UP000265520"/>
    </source>
</evidence>
<feature type="region of interest" description="Disordered" evidence="1">
    <location>
        <begin position="1"/>
        <end position="21"/>
    </location>
</feature>
<protein>
    <recommendedName>
        <fullName evidence="2">Putative plant transposon protein domain-containing protein</fullName>
    </recommendedName>
</protein>
<dbReference type="AlphaFoldDB" id="A0A392QYP5"/>
<feature type="domain" description="Putative plant transposon protein" evidence="2">
    <location>
        <begin position="86"/>
        <end position="158"/>
    </location>
</feature>
<evidence type="ECO:0000259" key="2">
    <source>
        <dbReference type="Pfam" id="PF20167"/>
    </source>
</evidence>
<feature type="non-terminal residue" evidence="3">
    <location>
        <position position="1"/>
    </location>
</feature>
<proteinExistence type="predicted"/>
<sequence>HASGEGGSRPQPPQAQEEQQEGLSYAASLMVNYPYLVANQHSWSDRFYREECKKRYVHIQKFKMLQEKGFCEGLPEIPAINQELKNRKWLKFNAMMEKGKFIGNPRLVREFYANAYHKKGAVTDFKVYVRGKLVEYSDDEINRLLGAVVPRQCMFSAVKDEIEHWSLN</sequence>
<dbReference type="EMBL" id="LXQA010167115">
    <property type="protein sequence ID" value="MCI28656.1"/>
    <property type="molecule type" value="Genomic_DNA"/>
</dbReference>
<comment type="caution">
    <text evidence="3">The sequence shown here is derived from an EMBL/GenBank/DDBJ whole genome shotgun (WGS) entry which is preliminary data.</text>
</comment>
<dbReference type="Proteomes" id="UP000265520">
    <property type="component" value="Unassembled WGS sequence"/>
</dbReference>
<organism evidence="3 4">
    <name type="scientific">Trifolium medium</name>
    <dbReference type="NCBI Taxonomy" id="97028"/>
    <lineage>
        <taxon>Eukaryota</taxon>
        <taxon>Viridiplantae</taxon>
        <taxon>Streptophyta</taxon>
        <taxon>Embryophyta</taxon>
        <taxon>Tracheophyta</taxon>
        <taxon>Spermatophyta</taxon>
        <taxon>Magnoliopsida</taxon>
        <taxon>eudicotyledons</taxon>
        <taxon>Gunneridae</taxon>
        <taxon>Pentapetalae</taxon>
        <taxon>rosids</taxon>
        <taxon>fabids</taxon>
        <taxon>Fabales</taxon>
        <taxon>Fabaceae</taxon>
        <taxon>Papilionoideae</taxon>
        <taxon>50 kb inversion clade</taxon>
        <taxon>NPAAA clade</taxon>
        <taxon>Hologalegina</taxon>
        <taxon>IRL clade</taxon>
        <taxon>Trifolieae</taxon>
        <taxon>Trifolium</taxon>
    </lineage>
</organism>
<keyword evidence="4" id="KW-1185">Reference proteome</keyword>
<accession>A0A392QYP5</accession>